<evidence type="ECO:0000256" key="6">
    <source>
        <dbReference type="ARBA" id="ARBA00022777"/>
    </source>
</evidence>
<dbReference type="OrthoDB" id="9767435at2"/>
<dbReference type="KEGG" id="lit:FPZ52_08465"/>
<dbReference type="Pfam" id="PF07568">
    <property type="entry name" value="HisKA_2"/>
    <property type="match status" value="1"/>
</dbReference>
<feature type="domain" description="Signal transduction histidine kinase subgroup 2 dimerisation and phosphoacceptor" evidence="9">
    <location>
        <begin position="373"/>
        <end position="445"/>
    </location>
</feature>
<evidence type="ECO:0000256" key="7">
    <source>
        <dbReference type="ARBA" id="ARBA00022840"/>
    </source>
</evidence>
<dbReference type="Gene3D" id="3.30.450.20">
    <property type="entry name" value="PAS domain"/>
    <property type="match status" value="2"/>
</dbReference>
<dbReference type="RefSeq" id="WP_146365027.1">
    <property type="nucleotide sequence ID" value="NZ_CP042261.1"/>
</dbReference>
<keyword evidence="11" id="KW-1185">Reference proteome</keyword>
<name>A0A5B8J5P6_9RHOB</name>
<dbReference type="GO" id="GO:0005524">
    <property type="term" value="F:ATP binding"/>
    <property type="evidence" value="ECO:0007669"/>
    <property type="project" value="UniProtKB-KW"/>
</dbReference>
<proteinExistence type="predicted"/>
<evidence type="ECO:0000313" key="10">
    <source>
        <dbReference type="EMBL" id="QDY69650.1"/>
    </source>
</evidence>
<feature type="transmembrane region" description="Helical" evidence="8">
    <location>
        <begin position="20"/>
        <end position="40"/>
    </location>
</feature>
<evidence type="ECO:0000256" key="3">
    <source>
        <dbReference type="ARBA" id="ARBA00022553"/>
    </source>
</evidence>
<keyword evidence="4" id="KW-0808">Transferase</keyword>
<keyword evidence="8" id="KW-0472">Membrane</keyword>
<gene>
    <name evidence="10" type="ORF">FPZ52_08465</name>
</gene>
<protein>
    <recommendedName>
        <fullName evidence="2">histidine kinase</fullName>
        <ecNumber evidence="2">2.7.13.3</ecNumber>
    </recommendedName>
</protein>
<dbReference type="Proteomes" id="UP000318483">
    <property type="component" value="Chromosome"/>
</dbReference>
<dbReference type="AlphaFoldDB" id="A0A5B8J5P6"/>
<dbReference type="PANTHER" id="PTHR41523:SF8">
    <property type="entry name" value="ETHYLENE RESPONSE SENSOR PROTEIN"/>
    <property type="match status" value="1"/>
</dbReference>
<sequence length="585" mass="65036">MGKTNWLRQSLNRLDVRVVIFLSIALLPLGVISVFQTALVSQATARQSRLSLQLLTEQAAYRERRVIEGAFGAARALSTTIPDLLTDAEGCQDRFQRFLRATEDYTFAGFLGADGMVKCSSSPGVYDFRDSETVQRILSERIRSVEIIADPQVSEVPVVNIREPVYENDQFLGFLTISLPHSAIEDTEVSPSGGRALELITFNANGDVLTAQLGSENVQNRIPANRDLSAFIGAPPTAFTDVDGLGRERVFAVVPVIANAVYALGRWEGDSEVAGLGNRYWSGAIFPVVMWLTSLIVAYIAMHRMVIRHVRLLQAKMRAFALHRELRDDGDDSDMPTELTDMNRTLSRMTEIVLRDEADLENTLHERDVLLKEVHHRVKNNLQLISSIMNMQMRKVREPETHAVLQRLQDRVLGLAMVHRNLYQTSELSRVEADVLIRDIANQIIGVGRAGIEHLDLQMELDNQMTLYPDQAVPLSLMASEAITNAVKYLGTPEHGSPWLSVTLLRQEDGQLLFEVANSQGSPTVAEDGNEVGSGLGSRLIEAFARQLGSSVEIEATDKIFRLWVKFPVREFDFAAAVGPADTRT</sequence>
<dbReference type="SUPFAM" id="SSF55874">
    <property type="entry name" value="ATPase domain of HSP90 chaperone/DNA topoisomerase II/histidine kinase"/>
    <property type="match status" value="1"/>
</dbReference>
<dbReference type="Gene3D" id="3.30.565.10">
    <property type="entry name" value="Histidine kinase-like ATPase, C-terminal domain"/>
    <property type="match status" value="1"/>
</dbReference>
<keyword evidence="5" id="KW-0547">Nucleotide-binding</keyword>
<dbReference type="InterPro" id="IPR011495">
    <property type="entry name" value="Sig_transdc_His_kin_sub2_dim/P"/>
</dbReference>
<evidence type="ECO:0000256" key="8">
    <source>
        <dbReference type="SAM" id="Phobius"/>
    </source>
</evidence>
<organism evidence="10 11">
    <name type="scientific">Qingshengfaniella alkalisoli</name>
    <dbReference type="NCBI Taxonomy" id="2599296"/>
    <lineage>
        <taxon>Bacteria</taxon>
        <taxon>Pseudomonadati</taxon>
        <taxon>Pseudomonadota</taxon>
        <taxon>Alphaproteobacteria</taxon>
        <taxon>Rhodobacterales</taxon>
        <taxon>Paracoccaceae</taxon>
        <taxon>Qingshengfaniella</taxon>
    </lineage>
</organism>
<keyword evidence="6 10" id="KW-0418">Kinase</keyword>
<dbReference type="GO" id="GO:0004673">
    <property type="term" value="F:protein histidine kinase activity"/>
    <property type="evidence" value="ECO:0007669"/>
    <property type="project" value="UniProtKB-EC"/>
</dbReference>
<dbReference type="InterPro" id="IPR036890">
    <property type="entry name" value="HATPase_C_sf"/>
</dbReference>
<reference evidence="10 11" key="1">
    <citation type="submission" date="2019-07" db="EMBL/GenBank/DDBJ databases">
        <title>Litoreibacter alkalisoli sp. nov., isolated from saline-alkaline soil.</title>
        <authorList>
            <person name="Wang S."/>
            <person name="Xu L."/>
            <person name="Xing Y.-T."/>
            <person name="Sun J.-Q."/>
        </authorList>
    </citation>
    <scope>NUCLEOTIDE SEQUENCE [LARGE SCALE GENOMIC DNA]</scope>
    <source>
        <strain evidence="10 11">LN3S51</strain>
    </source>
</reference>
<keyword evidence="8" id="KW-0812">Transmembrane</keyword>
<evidence type="ECO:0000256" key="5">
    <source>
        <dbReference type="ARBA" id="ARBA00022741"/>
    </source>
</evidence>
<dbReference type="PANTHER" id="PTHR41523">
    <property type="entry name" value="TWO-COMPONENT SYSTEM SENSOR PROTEIN"/>
    <property type="match status" value="1"/>
</dbReference>
<keyword evidence="8" id="KW-1133">Transmembrane helix</keyword>
<evidence type="ECO:0000256" key="2">
    <source>
        <dbReference type="ARBA" id="ARBA00012438"/>
    </source>
</evidence>
<comment type="catalytic activity">
    <reaction evidence="1">
        <text>ATP + protein L-histidine = ADP + protein N-phospho-L-histidine.</text>
        <dbReference type="EC" id="2.7.13.3"/>
    </reaction>
</comment>
<evidence type="ECO:0000256" key="4">
    <source>
        <dbReference type="ARBA" id="ARBA00022679"/>
    </source>
</evidence>
<evidence type="ECO:0000313" key="11">
    <source>
        <dbReference type="Proteomes" id="UP000318483"/>
    </source>
</evidence>
<feature type="transmembrane region" description="Helical" evidence="8">
    <location>
        <begin position="279"/>
        <end position="302"/>
    </location>
</feature>
<dbReference type="EC" id="2.7.13.3" evidence="2"/>
<accession>A0A5B8J5P6</accession>
<evidence type="ECO:0000256" key="1">
    <source>
        <dbReference type="ARBA" id="ARBA00000085"/>
    </source>
</evidence>
<keyword evidence="3" id="KW-0597">Phosphoprotein</keyword>
<evidence type="ECO:0000259" key="9">
    <source>
        <dbReference type="Pfam" id="PF07568"/>
    </source>
</evidence>
<keyword evidence="7" id="KW-0067">ATP-binding</keyword>
<dbReference type="EMBL" id="CP042261">
    <property type="protein sequence ID" value="QDY69650.1"/>
    <property type="molecule type" value="Genomic_DNA"/>
</dbReference>